<reference evidence="2" key="2">
    <citation type="submission" date="2014-03" db="EMBL/GenBank/DDBJ databases">
        <authorList>
            <person name="Genoscope - CEA"/>
        </authorList>
    </citation>
    <scope>NUCLEOTIDE SEQUENCE</scope>
</reference>
<sequence>MFSPLGALNAYLRQKGQSGADSSVWTLVGNQGDRWKQAKVNIHPTASFQLVLEGIRGPGIEGDIAIDDVTIEEGECKDPPHNNLRSLSPPTAHHICQFLVTLTLVFVGHQR</sequence>
<dbReference type="InterPro" id="IPR013320">
    <property type="entry name" value="ConA-like_dom_sf"/>
</dbReference>
<evidence type="ECO:0000313" key="3">
    <source>
        <dbReference type="Proteomes" id="UP000193380"/>
    </source>
</evidence>
<dbReference type="Gene3D" id="2.60.120.200">
    <property type="match status" value="1"/>
</dbReference>
<protein>
    <recommendedName>
        <fullName evidence="1">MAM domain-containing protein</fullName>
    </recommendedName>
</protein>
<dbReference type="CDD" id="cd06263">
    <property type="entry name" value="MAM"/>
    <property type="match status" value="1"/>
</dbReference>
<dbReference type="STRING" id="8022.A0A060Z0K0"/>
<dbReference type="GO" id="GO:0016020">
    <property type="term" value="C:membrane"/>
    <property type="evidence" value="ECO:0007669"/>
    <property type="project" value="InterPro"/>
</dbReference>
<dbReference type="PANTHER" id="PTHR23282">
    <property type="entry name" value="APICAL ENDOSOMAL GLYCOPROTEIN PRECURSOR"/>
    <property type="match status" value="1"/>
</dbReference>
<dbReference type="Proteomes" id="UP000193380">
    <property type="component" value="Unassembled WGS sequence"/>
</dbReference>
<reference evidence="2" key="1">
    <citation type="journal article" date="2014" name="Nat. Commun.">
        <title>The rainbow trout genome provides novel insights into evolution after whole-genome duplication in vertebrates.</title>
        <authorList>
            <person name="Berthelot C."/>
            <person name="Brunet F."/>
            <person name="Chalopin D."/>
            <person name="Juanchich A."/>
            <person name="Bernard M."/>
            <person name="Noel B."/>
            <person name="Bento P."/>
            <person name="Da Silva C."/>
            <person name="Labadie K."/>
            <person name="Alberti A."/>
            <person name="Aury J.M."/>
            <person name="Louis A."/>
            <person name="Dehais P."/>
            <person name="Bardou P."/>
            <person name="Montfort J."/>
            <person name="Klopp C."/>
            <person name="Cabau C."/>
            <person name="Gaspin C."/>
            <person name="Thorgaard G.H."/>
            <person name="Boussaha M."/>
            <person name="Quillet E."/>
            <person name="Guyomard R."/>
            <person name="Galiana D."/>
            <person name="Bobe J."/>
            <person name="Volff J.N."/>
            <person name="Genet C."/>
            <person name="Wincker P."/>
            <person name="Jaillon O."/>
            <person name="Roest Crollius H."/>
            <person name="Guiguen Y."/>
        </authorList>
    </citation>
    <scope>NUCLEOTIDE SEQUENCE [LARGE SCALE GENOMIC DNA]</scope>
</reference>
<organism evidence="2 3">
    <name type="scientific">Oncorhynchus mykiss</name>
    <name type="common">Rainbow trout</name>
    <name type="synonym">Salmo gairdneri</name>
    <dbReference type="NCBI Taxonomy" id="8022"/>
    <lineage>
        <taxon>Eukaryota</taxon>
        <taxon>Metazoa</taxon>
        <taxon>Chordata</taxon>
        <taxon>Craniata</taxon>
        <taxon>Vertebrata</taxon>
        <taxon>Euteleostomi</taxon>
        <taxon>Actinopterygii</taxon>
        <taxon>Neopterygii</taxon>
        <taxon>Teleostei</taxon>
        <taxon>Protacanthopterygii</taxon>
        <taxon>Salmoniformes</taxon>
        <taxon>Salmonidae</taxon>
        <taxon>Salmoninae</taxon>
        <taxon>Oncorhynchus</taxon>
    </lineage>
</organism>
<dbReference type="InterPro" id="IPR051560">
    <property type="entry name" value="MAM_domain-containing"/>
</dbReference>
<gene>
    <name evidence="2" type="ORF">GSONMT00054924001</name>
</gene>
<dbReference type="Pfam" id="PF00629">
    <property type="entry name" value="MAM"/>
    <property type="match status" value="1"/>
</dbReference>
<dbReference type="PANTHER" id="PTHR23282:SF137">
    <property type="entry name" value="MAM DOMAIN-CONTAINING GLYCOSYLPHOSPHATIDYLINOSITOL ANCHOR PROTEIN 2"/>
    <property type="match status" value="1"/>
</dbReference>
<dbReference type="PROSITE" id="PS50060">
    <property type="entry name" value="MAM_2"/>
    <property type="match status" value="1"/>
</dbReference>
<dbReference type="AlphaFoldDB" id="A0A060Z0K0"/>
<feature type="domain" description="MAM" evidence="1">
    <location>
        <begin position="1"/>
        <end position="78"/>
    </location>
</feature>
<dbReference type="EMBL" id="FR930456">
    <property type="protein sequence ID" value="CDQ97382.1"/>
    <property type="molecule type" value="Genomic_DNA"/>
</dbReference>
<dbReference type="InterPro" id="IPR000998">
    <property type="entry name" value="MAM_dom"/>
</dbReference>
<dbReference type="PaxDb" id="8022-A0A060Z0K0"/>
<evidence type="ECO:0000313" key="2">
    <source>
        <dbReference type="EMBL" id="CDQ97382.1"/>
    </source>
</evidence>
<dbReference type="SUPFAM" id="SSF49899">
    <property type="entry name" value="Concanavalin A-like lectins/glucanases"/>
    <property type="match status" value="1"/>
</dbReference>
<proteinExistence type="predicted"/>
<evidence type="ECO:0000259" key="1">
    <source>
        <dbReference type="PROSITE" id="PS50060"/>
    </source>
</evidence>
<accession>A0A060Z0K0</accession>
<name>A0A060Z0K0_ONCMY</name>